<feature type="region of interest" description="Domain I, interacts with DnaA modulators" evidence="8">
    <location>
        <begin position="1"/>
        <end position="87"/>
    </location>
</feature>
<feature type="binding site" evidence="8">
    <location>
        <position position="157"/>
    </location>
    <ligand>
        <name>ATP</name>
        <dbReference type="ChEBI" id="CHEBI:30616"/>
    </ligand>
</feature>
<evidence type="ECO:0000256" key="11">
    <source>
        <dbReference type="RuleBase" id="RU004227"/>
    </source>
</evidence>
<keyword evidence="15" id="KW-1185">Reference proteome</keyword>
<dbReference type="Pfam" id="PF08299">
    <property type="entry name" value="Bac_DnaA_C"/>
    <property type="match status" value="1"/>
</dbReference>
<dbReference type="PANTHER" id="PTHR30050:SF2">
    <property type="entry name" value="CHROMOSOMAL REPLICATION INITIATOR PROTEIN DNAA"/>
    <property type="match status" value="1"/>
</dbReference>
<feature type="binding site" evidence="8">
    <location>
        <position position="153"/>
    </location>
    <ligand>
        <name>ATP</name>
        <dbReference type="ChEBI" id="CHEBI:30616"/>
    </ligand>
</feature>
<dbReference type="Gene3D" id="1.10.8.60">
    <property type="match status" value="1"/>
</dbReference>
<dbReference type="Pfam" id="PF11638">
    <property type="entry name" value="DnaA_N"/>
    <property type="match status" value="1"/>
</dbReference>
<dbReference type="Gene3D" id="3.40.50.300">
    <property type="entry name" value="P-loop containing nucleotide triphosphate hydrolases"/>
    <property type="match status" value="1"/>
</dbReference>
<evidence type="ECO:0000313" key="14">
    <source>
        <dbReference type="EMBL" id="MBS4223893.1"/>
    </source>
</evidence>
<dbReference type="AlphaFoldDB" id="A0A942URZ0"/>
<dbReference type="Pfam" id="PF00308">
    <property type="entry name" value="Bac_DnaA"/>
    <property type="match status" value="1"/>
</dbReference>
<name>A0A942URZ0_9BACI</name>
<dbReference type="GO" id="GO:0008289">
    <property type="term" value="F:lipid binding"/>
    <property type="evidence" value="ECO:0007669"/>
    <property type="project" value="UniProtKB-KW"/>
</dbReference>
<dbReference type="CDD" id="cd00009">
    <property type="entry name" value="AAA"/>
    <property type="match status" value="1"/>
</dbReference>
<keyword evidence="7 8" id="KW-0238">DNA-binding</keyword>
<dbReference type="InterPro" id="IPR018312">
    <property type="entry name" value="Chromosome_initiator_DnaA_CS"/>
</dbReference>
<proteinExistence type="inferred from homology"/>
<protein>
    <recommendedName>
        <fullName evidence="8 9">Chromosomal replication initiator protein DnaA</fullName>
    </recommendedName>
</protein>
<dbReference type="PRINTS" id="PR00051">
    <property type="entry name" value="DNAA"/>
</dbReference>
<evidence type="ECO:0000256" key="2">
    <source>
        <dbReference type="ARBA" id="ARBA00022490"/>
    </source>
</evidence>
<dbReference type="SMART" id="SM00760">
    <property type="entry name" value="Bac_DnaA_C"/>
    <property type="match status" value="1"/>
</dbReference>
<dbReference type="SUPFAM" id="SSF52540">
    <property type="entry name" value="P-loop containing nucleoside triphosphate hydrolases"/>
    <property type="match status" value="1"/>
</dbReference>
<keyword evidence="4 8" id="KW-0547">Nucleotide-binding</keyword>
<feature type="domain" description="Chromosomal replication initiator DnaA C-terminal" evidence="13">
    <location>
        <begin position="354"/>
        <end position="423"/>
    </location>
</feature>
<dbReference type="InterPro" id="IPR024633">
    <property type="entry name" value="DnaA_N_dom"/>
</dbReference>
<comment type="domain">
    <text evidence="8">Domain I is involved in oligomerization and binding regulators, domain II is flexibile and of varying length in different bacteria, domain III forms the AAA+ region, while domain IV binds dsDNA.</text>
</comment>
<comment type="caution">
    <text evidence="8">Lacks conserved residue(s) required for the propagation of feature annotation.</text>
</comment>
<evidence type="ECO:0000256" key="8">
    <source>
        <dbReference type="HAMAP-Rule" id="MF_00377"/>
    </source>
</evidence>
<dbReference type="RefSeq" id="WP_213098868.1">
    <property type="nucleotide sequence ID" value="NZ_JAGYPH010000002.1"/>
</dbReference>
<dbReference type="PANTHER" id="PTHR30050">
    <property type="entry name" value="CHROMOSOMAL REPLICATION INITIATOR PROTEIN DNAA"/>
    <property type="match status" value="1"/>
</dbReference>
<evidence type="ECO:0000256" key="6">
    <source>
        <dbReference type="ARBA" id="ARBA00023121"/>
    </source>
</evidence>
<evidence type="ECO:0000256" key="1">
    <source>
        <dbReference type="ARBA" id="ARBA00006583"/>
    </source>
</evidence>
<feature type="binding site" evidence="8">
    <location>
        <position position="155"/>
    </location>
    <ligand>
        <name>ATP</name>
        <dbReference type="ChEBI" id="CHEBI:30616"/>
    </ligand>
</feature>
<accession>A0A942URZ0</accession>
<dbReference type="InterPro" id="IPR010921">
    <property type="entry name" value="Trp_repressor/repl_initiator"/>
</dbReference>
<evidence type="ECO:0000256" key="4">
    <source>
        <dbReference type="ARBA" id="ARBA00022741"/>
    </source>
</evidence>
<dbReference type="FunFam" id="1.10.8.60:FF:000003">
    <property type="entry name" value="Chromosomal replication initiator protein DnaA"/>
    <property type="match status" value="1"/>
</dbReference>
<comment type="subcellular location">
    <subcellularLocation>
        <location evidence="8">Cytoplasm</location>
    </subcellularLocation>
</comment>
<dbReference type="FunFam" id="1.10.1750.10:FF:000003">
    <property type="entry name" value="Chromosomal replication initiator protein DnaA"/>
    <property type="match status" value="1"/>
</dbReference>
<keyword evidence="5 8" id="KW-0067">ATP-binding</keyword>
<dbReference type="CDD" id="cd06571">
    <property type="entry name" value="Bac_DnaA_C"/>
    <property type="match status" value="1"/>
</dbReference>
<dbReference type="HAMAP" id="MF_00377">
    <property type="entry name" value="DnaA_bact"/>
    <property type="match status" value="1"/>
</dbReference>
<comment type="subunit">
    <text evidence="8">Oligomerizes as a right-handed, spiral filament on DNA at oriC.</text>
</comment>
<feature type="domain" description="AAA+ ATPase" evidence="12">
    <location>
        <begin position="142"/>
        <end position="270"/>
    </location>
</feature>
<dbReference type="GO" id="GO:0005886">
    <property type="term" value="C:plasma membrane"/>
    <property type="evidence" value="ECO:0007669"/>
    <property type="project" value="TreeGrafter"/>
</dbReference>
<organism evidence="14 15">
    <name type="scientific">Lederbergia citrea</name>
    <dbReference type="NCBI Taxonomy" id="2833581"/>
    <lineage>
        <taxon>Bacteria</taxon>
        <taxon>Bacillati</taxon>
        <taxon>Bacillota</taxon>
        <taxon>Bacilli</taxon>
        <taxon>Bacillales</taxon>
        <taxon>Bacillaceae</taxon>
        <taxon>Lederbergia</taxon>
    </lineage>
</organism>
<evidence type="ECO:0000259" key="13">
    <source>
        <dbReference type="SMART" id="SM00760"/>
    </source>
</evidence>
<dbReference type="NCBIfam" id="TIGR00362">
    <property type="entry name" value="DnaA"/>
    <property type="match status" value="1"/>
</dbReference>
<dbReference type="InterPro" id="IPR020591">
    <property type="entry name" value="Chromosome_initiator_DnaA-like"/>
</dbReference>
<dbReference type="InterPro" id="IPR001957">
    <property type="entry name" value="Chromosome_initiator_DnaA"/>
</dbReference>
<feature type="region of interest" description="Domain III, AAA+ region" evidence="8">
    <location>
        <begin position="109"/>
        <end position="325"/>
    </location>
</feature>
<keyword evidence="2 8" id="KW-0963">Cytoplasm</keyword>
<dbReference type="SUPFAM" id="SSF48295">
    <property type="entry name" value="TrpR-like"/>
    <property type="match status" value="1"/>
</dbReference>
<dbReference type="InterPro" id="IPR013317">
    <property type="entry name" value="DnaA_dom"/>
</dbReference>
<comment type="caution">
    <text evidence="14">The sequence shown here is derived from an EMBL/GenBank/DDBJ whole genome shotgun (WGS) entry which is preliminary data.</text>
</comment>
<dbReference type="InterPro" id="IPR013159">
    <property type="entry name" value="DnaA_C"/>
</dbReference>
<evidence type="ECO:0000256" key="3">
    <source>
        <dbReference type="ARBA" id="ARBA00022705"/>
    </source>
</evidence>
<dbReference type="GO" id="GO:0003688">
    <property type="term" value="F:DNA replication origin binding"/>
    <property type="evidence" value="ECO:0007669"/>
    <property type="project" value="UniProtKB-UniRule"/>
</dbReference>
<sequence length="447" mass="50768">MENIADLWDQVLINIEKKVSKPSFDTWLKFTKAHVLKGDTMIVTAPNEFARDWLEGRYSQLISGLLYEIIGEELDVKFIIPPEQGEESKAIPAVKKKAKEEHVDLYQNMLNPKYTFDTFVIGSGNRFAHAASLAVAEAPANAYNPLFIYGGVGMGKTHLMHAIGHYVLEHNPSAKVVYLSSEKFTNEFINSIRDNKAVDFRNKYRNVDVLLIDDIQFLAGKEQTQEEFFHTFNTLHEESKQIIISSDRPPKEIPTLEDRLRSRFEWGLITDITPPDLETRIAILRKKAKADGLDIPNEVMLYIANQIDSNIRELEGALIRVVAYSSLINKDINADLAAEALKDIIPSSKPKVVTILDIQKTVGAEYNVKLEDFKAKKRTKSVAFPRQIAMFLSRELTDFSLPKIGEEFGGRDHTTVIHAHEKISKLLQTDPEFQSKVEEIRDSLKIQ</sequence>
<evidence type="ECO:0000313" key="15">
    <source>
        <dbReference type="Proteomes" id="UP000676456"/>
    </source>
</evidence>
<dbReference type="GO" id="GO:0006270">
    <property type="term" value="P:DNA replication initiation"/>
    <property type="evidence" value="ECO:0007669"/>
    <property type="project" value="UniProtKB-UniRule"/>
</dbReference>
<dbReference type="EMBL" id="JAGYPN010000002">
    <property type="protein sequence ID" value="MBS4223893.1"/>
    <property type="molecule type" value="Genomic_DNA"/>
</dbReference>
<dbReference type="GO" id="GO:0005524">
    <property type="term" value="F:ATP binding"/>
    <property type="evidence" value="ECO:0007669"/>
    <property type="project" value="UniProtKB-UniRule"/>
</dbReference>
<feature type="region of interest" description="Domain IV, binds dsDNA" evidence="8">
    <location>
        <begin position="326"/>
        <end position="447"/>
    </location>
</feature>
<comment type="similarity">
    <text evidence="1 8 11">Belongs to the DnaA family.</text>
</comment>
<dbReference type="SMART" id="SM00382">
    <property type="entry name" value="AAA"/>
    <property type="match status" value="1"/>
</dbReference>
<dbReference type="PROSITE" id="PS01008">
    <property type="entry name" value="DNAA"/>
    <property type="match status" value="1"/>
</dbReference>
<dbReference type="FunFam" id="3.40.50.300:FF:000150">
    <property type="entry name" value="Chromosomal replication initiator protein DnaA"/>
    <property type="match status" value="1"/>
</dbReference>
<evidence type="ECO:0000259" key="12">
    <source>
        <dbReference type="SMART" id="SM00382"/>
    </source>
</evidence>
<evidence type="ECO:0000256" key="10">
    <source>
        <dbReference type="RuleBase" id="RU000577"/>
    </source>
</evidence>
<dbReference type="GO" id="GO:0005737">
    <property type="term" value="C:cytoplasm"/>
    <property type="evidence" value="ECO:0007669"/>
    <property type="project" value="UniProtKB-SubCell"/>
</dbReference>
<dbReference type="InterPro" id="IPR027417">
    <property type="entry name" value="P-loop_NTPase"/>
</dbReference>
<dbReference type="InterPro" id="IPR038454">
    <property type="entry name" value="DnaA_N_sf"/>
</dbReference>
<dbReference type="GO" id="GO:0006275">
    <property type="term" value="P:regulation of DNA replication"/>
    <property type="evidence" value="ECO:0007669"/>
    <property type="project" value="UniProtKB-UniRule"/>
</dbReference>
<feature type="binding site" evidence="8">
    <location>
        <position position="156"/>
    </location>
    <ligand>
        <name>ATP</name>
        <dbReference type="ChEBI" id="CHEBI:30616"/>
    </ligand>
</feature>
<reference evidence="14 15" key="1">
    <citation type="submission" date="2021-05" db="EMBL/GenBank/DDBJ databases">
        <title>Novel Bacillus species.</title>
        <authorList>
            <person name="Liu G."/>
        </authorList>
    </citation>
    <scope>NUCLEOTIDE SEQUENCE [LARGE SCALE GENOMIC DNA]</scope>
    <source>
        <strain evidence="14 15">FJAT-49682</strain>
    </source>
</reference>
<dbReference type="Gene3D" id="1.10.1750.10">
    <property type="match status" value="1"/>
</dbReference>
<evidence type="ECO:0000256" key="7">
    <source>
        <dbReference type="ARBA" id="ARBA00023125"/>
    </source>
</evidence>
<keyword evidence="3 8" id="KW-0235">DNA replication</keyword>
<dbReference type="Proteomes" id="UP000676456">
    <property type="component" value="Unassembled WGS sequence"/>
</dbReference>
<keyword evidence="6 8" id="KW-0446">Lipid-binding</keyword>
<evidence type="ECO:0000256" key="5">
    <source>
        <dbReference type="ARBA" id="ARBA00022840"/>
    </source>
</evidence>
<dbReference type="Gene3D" id="3.30.300.180">
    <property type="match status" value="1"/>
</dbReference>
<dbReference type="InterPro" id="IPR003593">
    <property type="entry name" value="AAA+_ATPase"/>
</dbReference>
<dbReference type="NCBIfam" id="NF010686">
    <property type="entry name" value="PRK14086.1"/>
    <property type="match status" value="1"/>
</dbReference>
<gene>
    <name evidence="8 14" type="primary">dnaA</name>
    <name evidence="14" type="ORF">KHA91_14150</name>
</gene>
<evidence type="ECO:0000256" key="9">
    <source>
        <dbReference type="NCBIfam" id="TIGR00362"/>
    </source>
</evidence>
<comment type="function">
    <text evidence="8 10">Plays an essential role in the initiation and regulation of chromosomal replication. ATP-DnaA binds to the origin of replication (oriC) to initiate formation of the DNA replication initiation complex once per cell cycle. Binds the DnaA box (a 9 base pair repeat at the origin) and separates the double-stranded (ds)DNA. Forms a right-handed helical filament on oriC DNA; dsDNA binds to the exterior of the filament while single-stranded (ss)DNA is stabiized in the filament's interior. The ATP-DnaA-oriC complex binds and stabilizes one strand of the AT-rich DNA unwinding element (DUE), permitting loading of DNA polymerase. After initiation quickly degrades to an ADP-DnaA complex that is not apt for DNA replication. Binds acidic phospholipids.</text>
</comment>